<dbReference type="InterPro" id="IPR035093">
    <property type="entry name" value="RelE/ParE_toxin_dom_sf"/>
</dbReference>
<name>A0A3B1AGG0_9ZZZZ</name>
<organism evidence="1">
    <name type="scientific">hydrothermal vent metagenome</name>
    <dbReference type="NCBI Taxonomy" id="652676"/>
    <lineage>
        <taxon>unclassified sequences</taxon>
        <taxon>metagenomes</taxon>
        <taxon>ecological metagenomes</taxon>
    </lineage>
</organism>
<protein>
    <submittedName>
        <fullName evidence="1">HigB toxin protein</fullName>
    </submittedName>
</protein>
<reference evidence="1" key="1">
    <citation type="submission" date="2018-06" db="EMBL/GenBank/DDBJ databases">
        <authorList>
            <person name="Zhirakovskaya E."/>
        </authorList>
    </citation>
    <scope>NUCLEOTIDE SEQUENCE</scope>
</reference>
<dbReference type="PANTHER" id="PTHR40266">
    <property type="entry name" value="TOXIN HIGB-1"/>
    <property type="match status" value="1"/>
</dbReference>
<dbReference type="Pfam" id="PF05015">
    <property type="entry name" value="HigB-like_toxin"/>
    <property type="match status" value="1"/>
</dbReference>
<sequence length="98" mass="11148">MHYTQAMIKTFAHKGLERFFLTGSKRGITAQHAARIGRLLDRLEASVEVADMNLPGYRFHELTGKRKGTYSVTVSGNWRITFAFRQGSADNVTLEDYH</sequence>
<dbReference type="InterPro" id="IPR007711">
    <property type="entry name" value="HigB-1"/>
</dbReference>
<dbReference type="PANTHER" id="PTHR40266:SF2">
    <property type="entry name" value="TOXIN HIGB-1"/>
    <property type="match status" value="1"/>
</dbReference>
<dbReference type="SUPFAM" id="SSF143011">
    <property type="entry name" value="RelE-like"/>
    <property type="match status" value="1"/>
</dbReference>
<accession>A0A3B1AGG0</accession>
<evidence type="ECO:0000313" key="1">
    <source>
        <dbReference type="EMBL" id="VAX04946.1"/>
    </source>
</evidence>
<dbReference type="EMBL" id="UOFV01000506">
    <property type="protein sequence ID" value="VAX04946.1"/>
    <property type="molecule type" value="Genomic_DNA"/>
</dbReference>
<dbReference type="Gene3D" id="3.30.2310.20">
    <property type="entry name" value="RelE-like"/>
    <property type="match status" value="1"/>
</dbReference>
<proteinExistence type="predicted"/>
<gene>
    <name evidence="1" type="ORF">MNBD_GAMMA19-325</name>
</gene>
<dbReference type="AlphaFoldDB" id="A0A3B1AGG0"/>